<dbReference type="InterPro" id="IPR011976">
    <property type="entry name" value="Pept_M3B_oligopep-rel"/>
</dbReference>
<evidence type="ECO:0000256" key="6">
    <source>
        <dbReference type="RuleBase" id="RU003435"/>
    </source>
</evidence>
<sequence>MKFSDMKYERPELDAIKRQYIEITRQFPDCSTASEQYDLILQHEKLMSNFQSMGTIAYIRNSINTVDPFYEKEIAFFDSNNPVFEESVQNFYKVIVASKFRPELEQKTGKLFFKNLEISMRSFSPAVIDLKKKENALVTEYEKLLASAKIEFSGETLNLSEIQKYQISSDRPTRKAAWEKTAGFFIENSKRLDEIYDELVQNRTSQAKILGYNNYVQLGYDRLGRNCYGPDEVKQFRDQVAKDLVPVITEIKKSQAKRLGLPDLKFYDDKSLFPDGNPNPKGDRQALVNQAQKMYRQMNPLTGEFFDFMVKNELFDLDSKKGKAGGGYCTEIPDYRSPFIFSNFNGTAGDVEVLTHEAGHAFASYLSQSMPILELRTPTMDAAETHSMSMELFSRKWDPLFFEEQTDKFYLYQLEEAINFIPYGCLVDEFQTTMYEKPNLSPDERKHVWKELEAKYRPWIDFDHLPFFEDGGGYQRQHHIYSFPLYYIDYCLAQTAALEFWIASEKDWDESFSRYLTFVKAGGSKTYEELVKAAGLEYPMDQGCVKHMSEPIMDWFRRHA</sequence>
<dbReference type="GO" id="GO:0006518">
    <property type="term" value="P:peptide metabolic process"/>
    <property type="evidence" value="ECO:0007669"/>
    <property type="project" value="TreeGrafter"/>
</dbReference>
<dbReference type="InterPro" id="IPR045090">
    <property type="entry name" value="Pept_M3A_M3B"/>
</dbReference>
<accession>A0A6N8HX61</accession>
<keyword evidence="4 6" id="KW-0862">Zinc</keyword>
<dbReference type="SUPFAM" id="SSF55486">
    <property type="entry name" value="Metalloproteases ('zincins'), catalytic domain"/>
    <property type="match status" value="1"/>
</dbReference>
<dbReference type="NCBIfam" id="TIGR02289">
    <property type="entry name" value="M3_not_pepF"/>
    <property type="match status" value="1"/>
</dbReference>
<evidence type="ECO:0000256" key="4">
    <source>
        <dbReference type="ARBA" id="ARBA00022833"/>
    </source>
</evidence>
<feature type="domain" description="Peptidase M3A/M3B catalytic" evidence="7">
    <location>
        <begin position="168"/>
        <end position="268"/>
    </location>
</feature>
<dbReference type="GO" id="GO:0046872">
    <property type="term" value="F:metal ion binding"/>
    <property type="evidence" value="ECO:0007669"/>
    <property type="project" value="UniProtKB-UniRule"/>
</dbReference>
<dbReference type="GO" id="GO:0006508">
    <property type="term" value="P:proteolysis"/>
    <property type="evidence" value="ECO:0007669"/>
    <property type="project" value="UniProtKB-KW"/>
</dbReference>
<dbReference type="GO" id="GO:0004222">
    <property type="term" value="F:metalloendopeptidase activity"/>
    <property type="evidence" value="ECO:0007669"/>
    <property type="project" value="InterPro"/>
</dbReference>
<dbReference type="InterPro" id="IPR001567">
    <property type="entry name" value="Pept_M3A_M3B_dom"/>
</dbReference>
<evidence type="ECO:0000259" key="7">
    <source>
        <dbReference type="Pfam" id="PF01432"/>
    </source>
</evidence>
<evidence type="ECO:0000256" key="3">
    <source>
        <dbReference type="ARBA" id="ARBA00022801"/>
    </source>
</evidence>
<name>A0A6N8HX61_9FIRM</name>
<dbReference type="EMBL" id="VWXL01000026">
    <property type="protein sequence ID" value="MVB10332.1"/>
    <property type="molecule type" value="Genomic_DNA"/>
</dbReference>
<comment type="cofactor">
    <cofactor evidence="6">
        <name>Zn(2+)</name>
        <dbReference type="ChEBI" id="CHEBI:29105"/>
    </cofactor>
    <text evidence="6">Binds 1 zinc ion.</text>
</comment>
<feature type="domain" description="Peptidase M3A/M3B catalytic" evidence="7">
    <location>
        <begin position="310"/>
        <end position="549"/>
    </location>
</feature>
<evidence type="ECO:0000313" key="8">
    <source>
        <dbReference type="EMBL" id="MVB10332.1"/>
    </source>
</evidence>
<protein>
    <submittedName>
        <fullName evidence="8">Peptidase family M3</fullName>
    </submittedName>
</protein>
<comment type="caution">
    <text evidence="8">The sequence shown here is derived from an EMBL/GenBank/DDBJ whole genome shotgun (WGS) entry which is preliminary data.</text>
</comment>
<dbReference type="OrthoDB" id="9762795at2"/>
<proteinExistence type="inferred from homology"/>
<dbReference type="Proteomes" id="UP000469440">
    <property type="component" value="Unassembled WGS sequence"/>
</dbReference>
<keyword evidence="2 6" id="KW-0479">Metal-binding</keyword>
<keyword evidence="1 6" id="KW-0645">Protease</keyword>
<keyword evidence="9" id="KW-1185">Reference proteome</keyword>
<dbReference type="AlphaFoldDB" id="A0A6N8HX61"/>
<dbReference type="PANTHER" id="PTHR11804">
    <property type="entry name" value="PROTEASE M3 THIMET OLIGOPEPTIDASE-RELATED"/>
    <property type="match status" value="1"/>
</dbReference>
<keyword evidence="5 6" id="KW-0482">Metalloprotease</keyword>
<evidence type="ECO:0000256" key="5">
    <source>
        <dbReference type="ARBA" id="ARBA00023049"/>
    </source>
</evidence>
<comment type="similarity">
    <text evidence="6">Belongs to the peptidase M3 family.</text>
</comment>
<keyword evidence="3 6" id="KW-0378">Hydrolase</keyword>
<dbReference type="RefSeq" id="WP_156990003.1">
    <property type="nucleotide sequence ID" value="NZ_VWXL01000026.1"/>
</dbReference>
<dbReference type="PANTHER" id="PTHR11804:SF28">
    <property type="entry name" value="OLIGOENDOPEPTIDASE F"/>
    <property type="match status" value="1"/>
</dbReference>
<dbReference type="Pfam" id="PF01432">
    <property type="entry name" value="Peptidase_M3"/>
    <property type="match status" value="2"/>
</dbReference>
<organism evidence="8 9">
    <name type="scientific">Caproicibacter fermentans</name>
    <dbReference type="NCBI Taxonomy" id="2576756"/>
    <lineage>
        <taxon>Bacteria</taxon>
        <taxon>Bacillati</taxon>
        <taxon>Bacillota</taxon>
        <taxon>Clostridia</taxon>
        <taxon>Eubacteriales</taxon>
        <taxon>Acutalibacteraceae</taxon>
        <taxon>Caproicibacter</taxon>
    </lineage>
</organism>
<gene>
    <name evidence="8" type="ORF">CAFE_10150</name>
</gene>
<evidence type="ECO:0000256" key="2">
    <source>
        <dbReference type="ARBA" id="ARBA00022723"/>
    </source>
</evidence>
<reference evidence="8 9" key="1">
    <citation type="submission" date="2019-09" db="EMBL/GenBank/DDBJ databases">
        <title>Genome sequence of Clostridium sp. EA1.</title>
        <authorList>
            <person name="Poehlein A."/>
            <person name="Bengelsdorf F.R."/>
            <person name="Daniel R."/>
        </authorList>
    </citation>
    <scope>NUCLEOTIDE SEQUENCE [LARGE SCALE GENOMIC DNA]</scope>
    <source>
        <strain evidence="8 9">EA1</strain>
    </source>
</reference>
<dbReference type="CDD" id="cd09606">
    <property type="entry name" value="M3B_PepF"/>
    <property type="match status" value="1"/>
</dbReference>
<dbReference type="Gene3D" id="1.10.1370.30">
    <property type="match status" value="1"/>
</dbReference>
<evidence type="ECO:0000256" key="1">
    <source>
        <dbReference type="ARBA" id="ARBA00022670"/>
    </source>
</evidence>
<evidence type="ECO:0000313" key="9">
    <source>
        <dbReference type="Proteomes" id="UP000469440"/>
    </source>
</evidence>